<evidence type="ECO:0000256" key="7">
    <source>
        <dbReference type="ARBA" id="ARBA00023136"/>
    </source>
</evidence>
<keyword evidence="9" id="KW-0050">Antiport</keyword>
<keyword evidence="13" id="KW-1185">Reference proteome</keyword>
<dbReference type="GO" id="GO:0051453">
    <property type="term" value="P:regulation of intracellular pH"/>
    <property type="evidence" value="ECO:0007669"/>
    <property type="project" value="TreeGrafter"/>
</dbReference>
<feature type="transmembrane region" description="Helical" evidence="10">
    <location>
        <begin position="460"/>
        <end position="478"/>
    </location>
</feature>
<reference evidence="12 13" key="1">
    <citation type="journal article" date="2018" name="BMC Genomics">
        <title>The genome of Naegleria lovaniensis, the basis for a comparative approach to unravel pathogenicity factors of the human pathogenic amoeba N. fowleri.</title>
        <authorList>
            <person name="Liechti N."/>
            <person name="Schurch N."/>
            <person name="Bruggmann R."/>
            <person name="Wittwer M."/>
        </authorList>
    </citation>
    <scope>NUCLEOTIDE SEQUENCE [LARGE SCALE GENOMIC DNA]</scope>
    <source>
        <strain evidence="12 13">ATCC 30569</strain>
    </source>
</reference>
<evidence type="ECO:0000256" key="1">
    <source>
        <dbReference type="ARBA" id="ARBA00004141"/>
    </source>
</evidence>
<evidence type="ECO:0000256" key="3">
    <source>
        <dbReference type="ARBA" id="ARBA00022692"/>
    </source>
</evidence>
<evidence type="ECO:0000313" key="13">
    <source>
        <dbReference type="Proteomes" id="UP000816034"/>
    </source>
</evidence>
<feature type="transmembrane region" description="Helical" evidence="10">
    <location>
        <begin position="415"/>
        <end position="439"/>
    </location>
</feature>
<feature type="transmembrane region" description="Helical" evidence="10">
    <location>
        <begin position="156"/>
        <end position="174"/>
    </location>
</feature>
<dbReference type="GO" id="GO:0005886">
    <property type="term" value="C:plasma membrane"/>
    <property type="evidence" value="ECO:0007669"/>
    <property type="project" value="TreeGrafter"/>
</dbReference>
<evidence type="ECO:0000256" key="10">
    <source>
        <dbReference type="SAM" id="Phobius"/>
    </source>
</evidence>
<comment type="caution">
    <text evidence="12">The sequence shown here is derived from an EMBL/GenBank/DDBJ whole genome shotgun (WGS) entry which is preliminary data.</text>
</comment>
<dbReference type="InterPro" id="IPR004709">
    <property type="entry name" value="NaH_exchanger"/>
</dbReference>
<proteinExistence type="inferred from homology"/>
<sequence>MNKLKKITTILEHLDNADMNMKTTITSLTLLMVLLYVVTTTFCECSANPANQPQQQQSSNATTQNHYKIVGPNTSIGPILGWKTSPFMETLYIIMAFFLIIFVFRLLWAFLPKRLHFLHAYVPESGLLIVIGMIIGGFVALAKAHQFNDVLTFNESIFFLLLVPPIIFQSGYSLHKSFFFRNIGLILLYAFLGTFLDAMFLSLTLWGFSHIPGLFNVKYELLQLFMFGAAVSSVDPVAILTVFEDVKVNERLNIIILGQSVINDAVAAVLSGLFTSLYLTEVLSGAPVTITGEHVGLAIAKLLWMSLGAVIVGSLVAFIGLFLSRFSNRIVVLECTIVMLVPWATYLFSESLLVSGIIGVLCCGIILSNYLGLNMTEKNQETASTVLKLFSLMLEAMIFLYIGVSIVAIPLHWDGFFILFALVFTILFRYVIIFGLTGIYNLVETVRKTNRTVSIKNQFIIAYGGLRGAIAFALIFVIPSNEVFKRSFLSAILVIILFTVFVMGGTIGLLLKLLRIPGMSRSQQETRDAIQRNMNSIKEYEALIYRALNSLKRFRDKKEEGWNDSRETLRLTSTKIEQLISILKKDGTIDFQNQQHLTPRNVIALRRNAKRQVVSSWSTFLKGQPVENLPNAVLAVHRVFETISKVIRIIKSVSITFFMTRWMKTSFFF</sequence>
<keyword evidence="2 9" id="KW-0813">Transport</keyword>
<feature type="transmembrane region" description="Helical" evidence="10">
    <location>
        <begin position="354"/>
        <end position="373"/>
    </location>
</feature>
<evidence type="ECO:0000256" key="4">
    <source>
        <dbReference type="ARBA" id="ARBA00022989"/>
    </source>
</evidence>
<dbReference type="PRINTS" id="PR01084">
    <property type="entry name" value="NAHEXCHNGR"/>
</dbReference>
<feature type="transmembrane region" description="Helical" evidence="10">
    <location>
        <begin position="186"/>
        <end position="209"/>
    </location>
</feature>
<feature type="transmembrane region" description="Helical" evidence="10">
    <location>
        <begin position="385"/>
        <end position="409"/>
    </location>
</feature>
<dbReference type="Proteomes" id="UP000816034">
    <property type="component" value="Unassembled WGS sequence"/>
</dbReference>
<dbReference type="InterPro" id="IPR018422">
    <property type="entry name" value="Cation/H_exchanger_CPA1"/>
</dbReference>
<dbReference type="GO" id="GO:0098719">
    <property type="term" value="P:sodium ion import across plasma membrane"/>
    <property type="evidence" value="ECO:0007669"/>
    <property type="project" value="TreeGrafter"/>
</dbReference>
<keyword evidence="8 9" id="KW-0739">Sodium transport</keyword>
<gene>
    <name evidence="12" type="ORF">C9374_004728</name>
</gene>
<feature type="transmembrane region" description="Helical" evidence="10">
    <location>
        <begin position="490"/>
        <end position="511"/>
    </location>
</feature>
<protein>
    <recommendedName>
        <fullName evidence="9">Sodium/hydrogen exchanger</fullName>
    </recommendedName>
</protein>
<dbReference type="Pfam" id="PF00999">
    <property type="entry name" value="Na_H_Exchanger"/>
    <property type="match status" value="1"/>
</dbReference>
<dbReference type="GeneID" id="68097183"/>
<dbReference type="GO" id="GO:0015385">
    <property type="term" value="F:sodium:proton antiporter activity"/>
    <property type="evidence" value="ECO:0007669"/>
    <property type="project" value="InterPro"/>
</dbReference>
<name>A0AA88KNM7_NAELO</name>
<dbReference type="AlphaFoldDB" id="A0AA88KNM7"/>
<comment type="similarity">
    <text evidence="9">Belongs to the monovalent cation:proton antiporter 1 (CPA1) transporter (TC 2.A.36) family.</text>
</comment>
<dbReference type="EMBL" id="PYSW02000022">
    <property type="protein sequence ID" value="KAG2382761.1"/>
    <property type="molecule type" value="Genomic_DNA"/>
</dbReference>
<keyword evidence="6 9" id="KW-0406">Ion transport</keyword>
<dbReference type="PANTHER" id="PTHR10110:SF126">
    <property type="entry name" value="NA(+)_H(+) EXCHANGER PROTEIN 7"/>
    <property type="match status" value="1"/>
</dbReference>
<evidence type="ECO:0000259" key="11">
    <source>
        <dbReference type="Pfam" id="PF00999"/>
    </source>
</evidence>
<feature type="transmembrane region" description="Helical" evidence="10">
    <location>
        <begin position="90"/>
        <end position="108"/>
    </location>
</feature>
<dbReference type="NCBIfam" id="TIGR00840">
    <property type="entry name" value="b_cpa1"/>
    <property type="match status" value="1"/>
</dbReference>
<comment type="subcellular location">
    <subcellularLocation>
        <location evidence="1">Membrane</location>
        <topology evidence="1">Multi-pass membrane protein</topology>
    </subcellularLocation>
</comment>
<evidence type="ECO:0000256" key="5">
    <source>
        <dbReference type="ARBA" id="ARBA00023053"/>
    </source>
</evidence>
<feature type="transmembrane region" description="Helical" evidence="10">
    <location>
        <begin position="120"/>
        <end position="144"/>
    </location>
</feature>
<feature type="transmembrane region" description="Helical" evidence="10">
    <location>
        <begin position="221"/>
        <end position="243"/>
    </location>
</feature>
<keyword evidence="5" id="KW-0915">Sodium</keyword>
<evidence type="ECO:0000256" key="9">
    <source>
        <dbReference type="RuleBase" id="RU003722"/>
    </source>
</evidence>
<keyword evidence="7 10" id="KW-0472">Membrane</keyword>
<dbReference type="PANTHER" id="PTHR10110">
    <property type="entry name" value="SODIUM/HYDROGEN EXCHANGER"/>
    <property type="match status" value="1"/>
</dbReference>
<feature type="transmembrane region" description="Helical" evidence="10">
    <location>
        <begin position="330"/>
        <end position="348"/>
    </location>
</feature>
<feature type="domain" description="Cation/H+ exchanger transmembrane" evidence="11">
    <location>
        <begin position="116"/>
        <end position="512"/>
    </location>
</feature>
<evidence type="ECO:0000256" key="8">
    <source>
        <dbReference type="ARBA" id="ARBA00023201"/>
    </source>
</evidence>
<dbReference type="Gene3D" id="6.10.140.1330">
    <property type="match status" value="1"/>
</dbReference>
<feature type="transmembrane region" description="Helical" evidence="10">
    <location>
        <begin position="255"/>
        <end position="279"/>
    </location>
</feature>
<keyword evidence="3 9" id="KW-0812">Transmembrane</keyword>
<keyword evidence="4 10" id="KW-1133">Transmembrane helix</keyword>
<feature type="transmembrane region" description="Helical" evidence="10">
    <location>
        <begin position="21"/>
        <end position="39"/>
    </location>
</feature>
<organism evidence="12 13">
    <name type="scientific">Naegleria lovaniensis</name>
    <name type="common">Amoeba</name>
    <dbReference type="NCBI Taxonomy" id="51637"/>
    <lineage>
        <taxon>Eukaryota</taxon>
        <taxon>Discoba</taxon>
        <taxon>Heterolobosea</taxon>
        <taxon>Tetramitia</taxon>
        <taxon>Eutetramitia</taxon>
        <taxon>Vahlkampfiidae</taxon>
        <taxon>Naegleria</taxon>
    </lineage>
</organism>
<accession>A0AA88KNM7</accession>
<dbReference type="GO" id="GO:0015386">
    <property type="term" value="F:potassium:proton antiporter activity"/>
    <property type="evidence" value="ECO:0007669"/>
    <property type="project" value="TreeGrafter"/>
</dbReference>
<feature type="transmembrane region" description="Helical" evidence="10">
    <location>
        <begin position="299"/>
        <end position="323"/>
    </location>
</feature>
<dbReference type="RefSeq" id="XP_044548440.1">
    <property type="nucleotide sequence ID" value="XM_044694399.1"/>
</dbReference>
<evidence type="ECO:0000313" key="12">
    <source>
        <dbReference type="EMBL" id="KAG2382761.1"/>
    </source>
</evidence>
<dbReference type="InterPro" id="IPR006153">
    <property type="entry name" value="Cation/H_exchanger_TM"/>
</dbReference>
<evidence type="ECO:0000256" key="6">
    <source>
        <dbReference type="ARBA" id="ARBA00023065"/>
    </source>
</evidence>
<evidence type="ECO:0000256" key="2">
    <source>
        <dbReference type="ARBA" id="ARBA00022448"/>
    </source>
</evidence>